<organism evidence="1 2">
    <name type="scientific">Pseudomonas cucumis</name>
    <dbReference type="NCBI Taxonomy" id="2954082"/>
    <lineage>
        <taxon>Bacteria</taxon>
        <taxon>Pseudomonadati</taxon>
        <taxon>Pseudomonadota</taxon>
        <taxon>Gammaproteobacteria</taxon>
        <taxon>Pseudomonadales</taxon>
        <taxon>Pseudomonadaceae</taxon>
        <taxon>Pseudomonas</taxon>
    </lineage>
</organism>
<reference evidence="1 2" key="1">
    <citation type="submission" date="2023-02" db="EMBL/GenBank/DDBJ databases">
        <title>Evolution of Hrp T3SS in non-pathogenic Pseudomonas fluorescens.</title>
        <authorList>
            <person name="Liao K."/>
            <person name="Wei H."/>
            <person name="Gu Y."/>
        </authorList>
    </citation>
    <scope>NUCLEOTIDE SEQUENCE [LARGE SCALE GENOMIC DNA]</scope>
    <source>
        <strain evidence="1 2">FP1935</strain>
    </source>
</reference>
<dbReference type="RefSeq" id="WP_305448034.1">
    <property type="nucleotide sequence ID" value="NZ_CP117454.1"/>
</dbReference>
<accession>A0ABY9EXV3</accession>
<protein>
    <submittedName>
        <fullName evidence="1">Uncharacterized protein</fullName>
    </submittedName>
</protein>
<dbReference type="EMBL" id="CP117454">
    <property type="protein sequence ID" value="WLG85502.1"/>
    <property type="molecule type" value="Genomic_DNA"/>
</dbReference>
<sequence length="244" mass="26639">MSCDYSVSVVGRAIVIVPGSDGLAAHDDLVNSVLLAQLVANKKVEKDPKADWYNAYVEVLDDFWLRQTKAREERLITENSVESAIEWVIAAMSKGDSGEGQATAATLARVASVSGADPGMSLLRSHMQKVSVDESTEVTAPTKAVRLLVILARAPTAITSMYLEFKTSLEINPNPLTQLYRAEDVPGVVSMRYARANLSEVLYGPAREAVAFKIREKREGQVMMLRLTDDAPDLIESQKAAQEV</sequence>
<evidence type="ECO:0000313" key="2">
    <source>
        <dbReference type="Proteomes" id="UP001239418"/>
    </source>
</evidence>
<dbReference type="Proteomes" id="UP001239418">
    <property type="component" value="Chromosome"/>
</dbReference>
<evidence type="ECO:0000313" key="1">
    <source>
        <dbReference type="EMBL" id="WLG85502.1"/>
    </source>
</evidence>
<keyword evidence="2" id="KW-1185">Reference proteome</keyword>
<name>A0ABY9EXV3_9PSED</name>
<proteinExistence type="predicted"/>
<gene>
    <name evidence="1" type="ORF">PSH97_02925</name>
</gene>